<dbReference type="SFLD" id="SFLDG01129">
    <property type="entry name" value="C1.5:_HAD__Beta-PGM__Phosphata"/>
    <property type="match status" value="1"/>
</dbReference>
<sequence length="194" mass="21623">MVDLSSYKGIVFDMDGTLVDSMPAHMEAWRVTCENYGYPFDLDYMYSLGGVPTQQTVVVLNDKFSMDHDPSEVARYKRESWEAMKLEPVIIESTMAVFNHYRPHMAIGIGTGAERPHAEHLLTAHGLLERIDSLVTATDVTHGKPHPETFLTVAQQMGVEPSECVVFEDTEIGRQAAEDAGMDCIMVNNGEIQV</sequence>
<reference evidence="3" key="1">
    <citation type="journal article" date="2019" name="Int. J. Syst. Evol. Microbiol.">
        <title>The Global Catalogue of Microorganisms (GCM) 10K type strain sequencing project: providing services to taxonomists for standard genome sequencing and annotation.</title>
        <authorList>
            <consortium name="The Broad Institute Genomics Platform"/>
            <consortium name="The Broad Institute Genome Sequencing Center for Infectious Disease"/>
            <person name="Wu L."/>
            <person name="Ma J."/>
        </authorList>
    </citation>
    <scope>NUCLEOTIDE SEQUENCE [LARGE SCALE GENOMIC DNA]</scope>
    <source>
        <strain evidence="3">KCTC 52449</strain>
    </source>
</reference>
<evidence type="ECO:0000256" key="1">
    <source>
        <dbReference type="ARBA" id="ARBA00006171"/>
    </source>
</evidence>
<dbReference type="Pfam" id="PF13419">
    <property type="entry name" value="HAD_2"/>
    <property type="match status" value="1"/>
</dbReference>
<dbReference type="Proteomes" id="UP001595477">
    <property type="component" value="Unassembled WGS sequence"/>
</dbReference>
<dbReference type="InterPro" id="IPR051806">
    <property type="entry name" value="HAD-like_SPP"/>
</dbReference>
<comment type="caution">
    <text evidence="2">The sequence shown here is derived from an EMBL/GenBank/DDBJ whole genome shotgun (WGS) entry which is preliminary data.</text>
</comment>
<dbReference type="NCBIfam" id="TIGR02009">
    <property type="entry name" value="PGMB-YQAB-SF"/>
    <property type="match status" value="1"/>
</dbReference>
<dbReference type="InterPro" id="IPR023214">
    <property type="entry name" value="HAD_sf"/>
</dbReference>
<proteinExistence type="inferred from homology"/>
<evidence type="ECO:0000313" key="3">
    <source>
        <dbReference type="Proteomes" id="UP001595477"/>
    </source>
</evidence>
<name>A0ABV7JZT3_9ALTE</name>
<dbReference type="CDD" id="cd07505">
    <property type="entry name" value="HAD_BPGM-like"/>
    <property type="match status" value="1"/>
</dbReference>
<gene>
    <name evidence="2" type="ORF">ACFOEW_02925</name>
</gene>
<dbReference type="PANTHER" id="PTHR43481:SF4">
    <property type="entry name" value="GLYCEROL-1-PHOSPHATE PHOSPHOHYDROLASE 1-RELATED"/>
    <property type="match status" value="1"/>
</dbReference>
<organism evidence="2 3">
    <name type="scientific">Alteromonas oceani</name>
    <dbReference type="NCBI Taxonomy" id="2071609"/>
    <lineage>
        <taxon>Bacteria</taxon>
        <taxon>Pseudomonadati</taxon>
        <taxon>Pseudomonadota</taxon>
        <taxon>Gammaproteobacteria</taxon>
        <taxon>Alteromonadales</taxon>
        <taxon>Alteromonadaceae</taxon>
        <taxon>Alteromonas/Salinimonas group</taxon>
        <taxon>Alteromonas</taxon>
    </lineage>
</organism>
<dbReference type="Gene3D" id="3.40.50.1000">
    <property type="entry name" value="HAD superfamily/HAD-like"/>
    <property type="match status" value="1"/>
</dbReference>
<dbReference type="SUPFAM" id="SSF56784">
    <property type="entry name" value="HAD-like"/>
    <property type="match status" value="1"/>
</dbReference>
<dbReference type="NCBIfam" id="TIGR01509">
    <property type="entry name" value="HAD-SF-IA-v3"/>
    <property type="match status" value="1"/>
</dbReference>
<dbReference type="RefSeq" id="WP_123327203.1">
    <property type="nucleotide sequence ID" value="NZ_JBHRSX010000008.1"/>
</dbReference>
<comment type="similarity">
    <text evidence="1">Belongs to the HAD-like hydrolase superfamily. CbbY/CbbZ/Gph/YieH family.</text>
</comment>
<dbReference type="PANTHER" id="PTHR43481">
    <property type="entry name" value="FRUCTOSE-1-PHOSPHATE PHOSPHATASE"/>
    <property type="match status" value="1"/>
</dbReference>
<dbReference type="InterPro" id="IPR006439">
    <property type="entry name" value="HAD-SF_hydro_IA"/>
</dbReference>
<keyword evidence="2" id="KW-0378">Hydrolase</keyword>
<protein>
    <submittedName>
        <fullName evidence="2">HAD family hydrolase</fullName>
    </submittedName>
</protein>
<dbReference type="InterPro" id="IPR041492">
    <property type="entry name" value="HAD_2"/>
</dbReference>
<keyword evidence="3" id="KW-1185">Reference proteome</keyword>
<dbReference type="Gene3D" id="1.10.150.240">
    <property type="entry name" value="Putative phosphatase, domain 2"/>
    <property type="match status" value="1"/>
</dbReference>
<dbReference type="SFLD" id="SFLDS00003">
    <property type="entry name" value="Haloacid_Dehalogenase"/>
    <property type="match status" value="1"/>
</dbReference>
<dbReference type="InterPro" id="IPR023198">
    <property type="entry name" value="PGP-like_dom2"/>
</dbReference>
<evidence type="ECO:0000313" key="2">
    <source>
        <dbReference type="EMBL" id="MFC3200772.1"/>
    </source>
</evidence>
<dbReference type="GO" id="GO:0016787">
    <property type="term" value="F:hydrolase activity"/>
    <property type="evidence" value="ECO:0007669"/>
    <property type="project" value="UniProtKB-KW"/>
</dbReference>
<dbReference type="InterPro" id="IPR010976">
    <property type="entry name" value="B-phosphoglucomutase_hydrolase"/>
</dbReference>
<dbReference type="InterPro" id="IPR036412">
    <property type="entry name" value="HAD-like_sf"/>
</dbReference>
<dbReference type="EMBL" id="JBHRSX010000008">
    <property type="protein sequence ID" value="MFC3200772.1"/>
    <property type="molecule type" value="Genomic_DNA"/>
</dbReference>
<accession>A0ABV7JZT3</accession>
<dbReference type="SFLD" id="SFLDG01135">
    <property type="entry name" value="C1.5.6:_HAD__Beta-PGM__Phospha"/>
    <property type="match status" value="1"/>
</dbReference>